<dbReference type="PANTHER" id="PTHR19134:SF449">
    <property type="entry name" value="TYROSINE-PROTEIN PHOSPHATASE 1"/>
    <property type="match status" value="1"/>
</dbReference>
<dbReference type="PROSITE" id="PS50055">
    <property type="entry name" value="TYR_PHOSPHATASE_PTP"/>
    <property type="match status" value="1"/>
</dbReference>
<evidence type="ECO:0000259" key="4">
    <source>
        <dbReference type="PROSITE" id="PS50056"/>
    </source>
</evidence>
<dbReference type="Gene3D" id="3.90.190.10">
    <property type="entry name" value="Protein tyrosine phosphatase superfamily"/>
    <property type="match status" value="1"/>
</dbReference>
<dbReference type="InterPro" id="IPR003595">
    <property type="entry name" value="Tyr_Pase_cat"/>
</dbReference>
<dbReference type="EC" id="3.1.3.48" evidence="1"/>
<dbReference type="InterPro" id="IPR029021">
    <property type="entry name" value="Prot-tyrosine_phosphatase-like"/>
</dbReference>
<dbReference type="Pfam" id="PF00102">
    <property type="entry name" value="Y_phosphatase"/>
    <property type="match status" value="1"/>
</dbReference>
<evidence type="ECO:0000313" key="6">
    <source>
        <dbReference type="Proteomes" id="UP000694388"/>
    </source>
</evidence>
<dbReference type="SMART" id="SM00404">
    <property type="entry name" value="PTPc_motif"/>
    <property type="match status" value="1"/>
</dbReference>
<dbReference type="PRINTS" id="PR00700">
    <property type="entry name" value="PRTYPHPHTASE"/>
</dbReference>
<dbReference type="AlphaFoldDB" id="A0A8C4QUB9"/>
<dbReference type="InterPro" id="IPR050348">
    <property type="entry name" value="Protein-Tyr_Phosphatase"/>
</dbReference>
<dbReference type="Proteomes" id="UP000694388">
    <property type="component" value="Unplaced"/>
</dbReference>
<reference evidence="5" key="1">
    <citation type="submission" date="2025-08" db="UniProtKB">
        <authorList>
            <consortium name="Ensembl"/>
        </authorList>
    </citation>
    <scope>IDENTIFICATION</scope>
</reference>
<dbReference type="GeneTree" id="ENSGT00940000165633"/>
<dbReference type="OMA" id="HCTSIIM"/>
<evidence type="ECO:0000313" key="5">
    <source>
        <dbReference type="Ensembl" id="ENSEBUP00000019619.1"/>
    </source>
</evidence>
<dbReference type="SUPFAM" id="SSF52799">
    <property type="entry name" value="(Phosphotyrosine protein) phosphatases II"/>
    <property type="match status" value="1"/>
</dbReference>
<dbReference type="InterPro" id="IPR000387">
    <property type="entry name" value="Tyr_Pase_dom"/>
</dbReference>
<dbReference type="InterPro" id="IPR000242">
    <property type="entry name" value="PTP_cat"/>
</dbReference>
<evidence type="ECO:0000256" key="1">
    <source>
        <dbReference type="ARBA" id="ARBA00013064"/>
    </source>
</evidence>
<dbReference type="SMART" id="SM00194">
    <property type="entry name" value="PTPc"/>
    <property type="match status" value="1"/>
</dbReference>
<dbReference type="PROSITE" id="PS50056">
    <property type="entry name" value="TYR_PHOSPHATASE_2"/>
    <property type="match status" value="1"/>
</dbReference>
<dbReference type="PROSITE" id="PS00383">
    <property type="entry name" value="TYR_PHOSPHATASE_1"/>
    <property type="match status" value="1"/>
</dbReference>
<dbReference type="PANTHER" id="PTHR19134">
    <property type="entry name" value="RECEPTOR-TYPE TYROSINE-PROTEIN PHOSPHATASE"/>
    <property type="match status" value="1"/>
</dbReference>
<dbReference type="FunFam" id="3.90.190.10:FF:000003">
    <property type="entry name" value="receptor-type tyrosine-protein phosphatase kappa isoform X1"/>
    <property type="match status" value="1"/>
</dbReference>
<organism evidence="5 6">
    <name type="scientific">Eptatretus burgeri</name>
    <name type="common">Inshore hagfish</name>
    <dbReference type="NCBI Taxonomy" id="7764"/>
    <lineage>
        <taxon>Eukaryota</taxon>
        <taxon>Metazoa</taxon>
        <taxon>Chordata</taxon>
        <taxon>Craniata</taxon>
        <taxon>Vertebrata</taxon>
        <taxon>Cyclostomata</taxon>
        <taxon>Myxini</taxon>
        <taxon>Myxiniformes</taxon>
        <taxon>Myxinidae</taxon>
        <taxon>Eptatretinae</taxon>
        <taxon>Eptatretus</taxon>
    </lineage>
</organism>
<evidence type="ECO:0000256" key="2">
    <source>
        <dbReference type="ARBA" id="ARBA00022912"/>
    </source>
</evidence>
<reference evidence="5" key="2">
    <citation type="submission" date="2025-09" db="UniProtKB">
        <authorList>
            <consortium name="Ensembl"/>
        </authorList>
    </citation>
    <scope>IDENTIFICATION</scope>
</reference>
<proteinExistence type="predicted"/>
<feature type="domain" description="Tyrosine specific protein phosphatases" evidence="4">
    <location>
        <begin position="185"/>
        <end position="261"/>
    </location>
</feature>
<protein>
    <recommendedName>
        <fullName evidence="1">protein-tyrosine-phosphatase</fullName>
        <ecNumber evidence="1">3.1.3.48</ecNumber>
    </recommendedName>
</protein>
<dbReference type="InterPro" id="IPR016130">
    <property type="entry name" value="Tyr_Pase_AS"/>
</dbReference>
<accession>A0A8C4QUB9</accession>
<name>A0A8C4QUB9_EPTBU</name>
<dbReference type="GO" id="GO:0004725">
    <property type="term" value="F:protein tyrosine phosphatase activity"/>
    <property type="evidence" value="ECO:0007669"/>
    <property type="project" value="UniProtKB-EC"/>
</dbReference>
<feature type="domain" description="Tyrosine-protein phosphatase" evidence="3">
    <location>
        <begin position="9"/>
        <end position="270"/>
    </location>
</feature>
<keyword evidence="2" id="KW-0904">Protein phosphatase</keyword>
<dbReference type="Ensembl" id="ENSEBUT00000020195.1">
    <property type="protein sequence ID" value="ENSEBUP00000019619.1"/>
    <property type="gene ID" value="ENSEBUG00000012171.1"/>
</dbReference>
<sequence length="274" mass="31104">MASCFRTTASPQASTLNMVTPSLRAEDCSIALLPRNHDKNRFRDVLPADRCLPFLIAMDGDSSNYINATLLDSYSQPSAFIATQHPLPTTVKDFWRLVFDYHCTAIVMLNQLDHTQFCPQYWPEEGVLRHGPIQVEFAGCFIKGDVTNRTFRVCNVTRPQDGYRTVQHFQYSGWAPRKDVPPSDVSFLQLVAAVDKWQEEYSGDGRVLIHCLNGSARTGVFCAVTNTCEMIRRQSIVDVFYSVKTLRNNKPNMVDTLSQYQFCYDIALEYVDSA</sequence>
<keyword evidence="6" id="KW-1185">Reference proteome</keyword>
<evidence type="ECO:0000259" key="3">
    <source>
        <dbReference type="PROSITE" id="PS50055"/>
    </source>
</evidence>
<keyword evidence="2" id="KW-0378">Hydrolase</keyword>